<dbReference type="Gene3D" id="3.30.40.10">
    <property type="entry name" value="Zinc/RING finger domain, C3HC4 (zinc finger)"/>
    <property type="match status" value="1"/>
</dbReference>
<dbReference type="SUPFAM" id="SSF57850">
    <property type="entry name" value="RING/U-box"/>
    <property type="match status" value="2"/>
</dbReference>
<dbReference type="InterPro" id="IPR017907">
    <property type="entry name" value="Znf_RING_CS"/>
</dbReference>
<gene>
    <name evidence="13" type="ORF">TWF696_007979</name>
</gene>
<keyword evidence="8" id="KW-0862">Zinc</keyword>
<dbReference type="Pfam" id="PF01485">
    <property type="entry name" value="IBR"/>
    <property type="match status" value="2"/>
</dbReference>
<dbReference type="InterPro" id="IPR044066">
    <property type="entry name" value="TRIAD_supradom"/>
</dbReference>
<evidence type="ECO:0000259" key="11">
    <source>
        <dbReference type="PROSITE" id="PS50089"/>
    </source>
</evidence>
<feature type="region of interest" description="Disordered" evidence="10">
    <location>
        <begin position="138"/>
        <end position="158"/>
    </location>
</feature>
<dbReference type="GO" id="GO:0008270">
    <property type="term" value="F:zinc ion binding"/>
    <property type="evidence" value="ECO:0007669"/>
    <property type="project" value="UniProtKB-KW"/>
</dbReference>
<accession>A0AAV9UP59</accession>
<evidence type="ECO:0000256" key="6">
    <source>
        <dbReference type="ARBA" id="ARBA00022771"/>
    </source>
</evidence>
<evidence type="ECO:0000256" key="4">
    <source>
        <dbReference type="ARBA" id="ARBA00022723"/>
    </source>
</evidence>
<keyword evidence="7" id="KW-0833">Ubl conjugation pathway</keyword>
<keyword evidence="6 9" id="KW-0863">Zinc-finger</keyword>
<keyword evidence="4" id="KW-0479">Metal-binding</keyword>
<keyword evidence="5" id="KW-0677">Repeat</keyword>
<comment type="catalytic activity">
    <reaction evidence="1">
        <text>[E2 ubiquitin-conjugating enzyme]-S-ubiquitinyl-L-cysteine + [acceptor protein]-L-lysine = [E2 ubiquitin-conjugating enzyme]-L-cysteine + [acceptor protein]-N(6)-ubiquitinyl-L-lysine.</text>
        <dbReference type="EC" id="2.3.2.31"/>
    </reaction>
</comment>
<sequence length="453" mass="51462">MATADTVTHIGSAAEDDDLILALTMQMDELQFEQESYKGKERAGQQPDWNFALEYYQNVVNDLVTFYNDRKMASSIADAVYQDAQAIEAIVAAENTATRDREQVLRMENATATATPPVDNDDTASIFTDYERYTTLPPHIFEPLSDDDDGQSEAGPSSRPQAKALDCFAEQITCGVCNDYVPAGISVRCPCGHIYCRECLRRVAHNAIKDESMYPLKCCKQEVPVETLMKVLAAAECQEYMDAGVEYATADRVYCTNKGCLKFIPPDRVEHGTRAACTACGTRVCTRCKNEEHLSSPCRTTDEEVQAVLNLATENGWRRCHRCQQMIELHHGCNHMTCPCGAEFCYECGAQWKNCGCDTWQENRLLEAAARRVDRDADEPLVPAVRAQRIERAQYEIRQNHDCTHPGRFQRRTEYRRRGYRCDLCAARHWKYILACRHCDLLACESCRRFRVR</sequence>
<dbReference type="SMART" id="SM00647">
    <property type="entry name" value="IBR"/>
    <property type="match status" value="2"/>
</dbReference>
<dbReference type="InterPro" id="IPR002867">
    <property type="entry name" value="IBR_dom"/>
</dbReference>
<keyword evidence="3" id="KW-0808">Transferase</keyword>
<keyword evidence="14" id="KW-1185">Reference proteome</keyword>
<dbReference type="InterPro" id="IPR013083">
    <property type="entry name" value="Znf_RING/FYVE/PHD"/>
</dbReference>
<protein>
    <recommendedName>
        <fullName evidence="2">RBR-type E3 ubiquitin transferase</fullName>
        <ecNumber evidence="2">2.3.2.31</ecNumber>
    </recommendedName>
</protein>
<comment type="caution">
    <text evidence="13">The sequence shown here is derived from an EMBL/GenBank/DDBJ whole genome shotgun (WGS) entry which is preliminary data.</text>
</comment>
<dbReference type="EMBL" id="JAVHNQ010000006">
    <property type="protein sequence ID" value="KAK6344340.1"/>
    <property type="molecule type" value="Genomic_DNA"/>
</dbReference>
<dbReference type="InterPro" id="IPR031127">
    <property type="entry name" value="E3_UB_ligase_RBR"/>
</dbReference>
<evidence type="ECO:0000256" key="2">
    <source>
        <dbReference type="ARBA" id="ARBA00012251"/>
    </source>
</evidence>
<dbReference type="Gene3D" id="1.20.120.1750">
    <property type="match status" value="1"/>
</dbReference>
<dbReference type="PANTHER" id="PTHR11685">
    <property type="entry name" value="RBR FAMILY RING FINGER AND IBR DOMAIN-CONTAINING"/>
    <property type="match status" value="1"/>
</dbReference>
<evidence type="ECO:0000256" key="7">
    <source>
        <dbReference type="ARBA" id="ARBA00022786"/>
    </source>
</evidence>
<feature type="domain" description="RING-type" evidence="12">
    <location>
        <begin position="170"/>
        <end position="366"/>
    </location>
</feature>
<dbReference type="InterPro" id="IPR001841">
    <property type="entry name" value="Znf_RING"/>
</dbReference>
<dbReference type="PROSITE" id="PS50089">
    <property type="entry name" value="ZF_RING_2"/>
    <property type="match status" value="1"/>
</dbReference>
<dbReference type="PROSITE" id="PS00518">
    <property type="entry name" value="ZF_RING_1"/>
    <property type="match status" value="1"/>
</dbReference>
<dbReference type="GO" id="GO:0016567">
    <property type="term" value="P:protein ubiquitination"/>
    <property type="evidence" value="ECO:0007669"/>
    <property type="project" value="InterPro"/>
</dbReference>
<dbReference type="CDD" id="cd20335">
    <property type="entry name" value="BRcat_RBR"/>
    <property type="match status" value="1"/>
</dbReference>
<evidence type="ECO:0000256" key="3">
    <source>
        <dbReference type="ARBA" id="ARBA00022679"/>
    </source>
</evidence>
<proteinExistence type="predicted"/>
<evidence type="ECO:0000256" key="10">
    <source>
        <dbReference type="SAM" id="MobiDB-lite"/>
    </source>
</evidence>
<feature type="domain" description="RING-type" evidence="11">
    <location>
        <begin position="174"/>
        <end position="218"/>
    </location>
</feature>
<evidence type="ECO:0000256" key="1">
    <source>
        <dbReference type="ARBA" id="ARBA00001798"/>
    </source>
</evidence>
<dbReference type="Proteomes" id="UP001375240">
    <property type="component" value="Unassembled WGS sequence"/>
</dbReference>
<organism evidence="13 14">
    <name type="scientific">Orbilia brochopaga</name>
    <dbReference type="NCBI Taxonomy" id="3140254"/>
    <lineage>
        <taxon>Eukaryota</taxon>
        <taxon>Fungi</taxon>
        <taxon>Dikarya</taxon>
        <taxon>Ascomycota</taxon>
        <taxon>Pezizomycotina</taxon>
        <taxon>Orbiliomycetes</taxon>
        <taxon>Orbiliales</taxon>
        <taxon>Orbiliaceae</taxon>
        <taxon>Orbilia</taxon>
    </lineage>
</organism>
<dbReference type="CDD" id="cd22584">
    <property type="entry name" value="Rcat_RBR_unk"/>
    <property type="match status" value="1"/>
</dbReference>
<evidence type="ECO:0000313" key="13">
    <source>
        <dbReference type="EMBL" id="KAK6344340.1"/>
    </source>
</evidence>
<dbReference type="AlphaFoldDB" id="A0AAV9UP59"/>
<name>A0AAV9UP59_9PEZI</name>
<evidence type="ECO:0000313" key="14">
    <source>
        <dbReference type="Proteomes" id="UP001375240"/>
    </source>
</evidence>
<reference evidence="13 14" key="1">
    <citation type="submission" date="2019-10" db="EMBL/GenBank/DDBJ databases">
        <authorList>
            <person name="Palmer J.M."/>
        </authorList>
    </citation>
    <scope>NUCLEOTIDE SEQUENCE [LARGE SCALE GENOMIC DNA]</scope>
    <source>
        <strain evidence="13 14">TWF696</strain>
    </source>
</reference>
<dbReference type="EC" id="2.3.2.31" evidence="2"/>
<evidence type="ECO:0000259" key="12">
    <source>
        <dbReference type="PROSITE" id="PS51873"/>
    </source>
</evidence>
<evidence type="ECO:0000256" key="9">
    <source>
        <dbReference type="PROSITE-ProRule" id="PRU00175"/>
    </source>
</evidence>
<evidence type="ECO:0000256" key="5">
    <source>
        <dbReference type="ARBA" id="ARBA00022737"/>
    </source>
</evidence>
<evidence type="ECO:0000256" key="8">
    <source>
        <dbReference type="ARBA" id="ARBA00022833"/>
    </source>
</evidence>
<dbReference type="PROSITE" id="PS51873">
    <property type="entry name" value="TRIAD"/>
    <property type="match status" value="1"/>
</dbReference>
<dbReference type="GO" id="GO:0061630">
    <property type="term" value="F:ubiquitin protein ligase activity"/>
    <property type="evidence" value="ECO:0007669"/>
    <property type="project" value="UniProtKB-EC"/>
</dbReference>